<dbReference type="Gene3D" id="3.40.50.11890">
    <property type="match status" value="1"/>
</dbReference>
<dbReference type="Proteomes" id="UP000886876">
    <property type="component" value="Unassembled WGS sequence"/>
</dbReference>
<evidence type="ECO:0000256" key="4">
    <source>
        <dbReference type="ARBA" id="ARBA00023004"/>
    </source>
</evidence>
<evidence type="ECO:0000313" key="7">
    <source>
        <dbReference type="Proteomes" id="UP000886876"/>
    </source>
</evidence>
<evidence type="ECO:0000256" key="2">
    <source>
        <dbReference type="ARBA" id="ARBA00005806"/>
    </source>
</evidence>
<dbReference type="Gene3D" id="1.20.1270.370">
    <property type="match status" value="1"/>
</dbReference>
<sequence length="404" mass="46395">MRDLKHLIRFEELLRAANNELVKQACAEGKLALGYNCSYIPEVLLDVEGCCGLRLRAPGCTSPDMATYYMTNRSCPYSKSILERAFEGGYNFLDALIGQECCCTMNRMEQYFEYCGLIPKDKFFVACIDMPINRSDWHVGYYRRQMEKKILAPLAETYGVDFSEERLRAAIAEHNELCRIITEMGEMRKAENPVITGYEFHVMQLVSLTCPKYLILPLLRETLEELKTREPEPKPWYRARVMVTGAEIDDPEFTKMLEMCGAMVVADRYCFGSMPGREEIEIKEGETALDAIARHYLYNNHCPRAMGPKNLKARKQYIYEKALEYGAEGVIIESMKFCEYWGYERAQDAAWLTEGFEVPGTLPVCQIERDYTCAASGQLRTRFQAFVESLEIKRIQGAEQKEGA</sequence>
<dbReference type="GO" id="GO:0051536">
    <property type="term" value="F:iron-sulfur cluster binding"/>
    <property type="evidence" value="ECO:0007669"/>
    <property type="project" value="UniProtKB-KW"/>
</dbReference>
<evidence type="ECO:0000256" key="3">
    <source>
        <dbReference type="ARBA" id="ARBA00022723"/>
    </source>
</evidence>
<evidence type="ECO:0000313" key="6">
    <source>
        <dbReference type="EMBL" id="HIS98105.1"/>
    </source>
</evidence>
<dbReference type="Gene3D" id="3.40.50.11900">
    <property type="match status" value="1"/>
</dbReference>
<dbReference type="Pfam" id="PF06050">
    <property type="entry name" value="HGD-D"/>
    <property type="match status" value="1"/>
</dbReference>
<dbReference type="InterPro" id="IPR010327">
    <property type="entry name" value="FldB/FldC_alpha/beta"/>
</dbReference>
<name>A0A9D1G604_9FIRM</name>
<comment type="cofactor">
    <cofactor evidence="1">
        <name>[4Fe-4S] cluster</name>
        <dbReference type="ChEBI" id="CHEBI:49883"/>
    </cofactor>
</comment>
<dbReference type="GO" id="GO:0046872">
    <property type="term" value="F:metal ion binding"/>
    <property type="evidence" value="ECO:0007669"/>
    <property type="project" value="UniProtKB-KW"/>
</dbReference>
<evidence type="ECO:0000256" key="1">
    <source>
        <dbReference type="ARBA" id="ARBA00001966"/>
    </source>
</evidence>
<comment type="similarity">
    <text evidence="2">Belongs to the FldB/FldC dehydratase alpha/beta subunit family.</text>
</comment>
<keyword evidence="5" id="KW-0411">Iron-sulfur</keyword>
<proteinExistence type="inferred from homology"/>
<keyword evidence="3" id="KW-0479">Metal-binding</keyword>
<dbReference type="PANTHER" id="PTHR30548">
    <property type="entry name" value="2-HYDROXYGLUTARYL-COA DEHYDRATASE, D-COMPONENT-RELATED"/>
    <property type="match status" value="1"/>
</dbReference>
<evidence type="ECO:0000256" key="5">
    <source>
        <dbReference type="ARBA" id="ARBA00023014"/>
    </source>
</evidence>
<organism evidence="6 7">
    <name type="scientific">Candidatus Scatomorpha pullistercoris</name>
    <dbReference type="NCBI Taxonomy" id="2840929"/>
    <lineage>
        <taxon>Bacteria</taxon>
        <taxon>Bacillati</taxon>
        <taxon>Bacillota</taxon>
        <taxon>Clostridia</taxon>
        <taxon>Eubacteriales</taxon>
        <taxon>Candidatus Scatomorpha</taxon>
    </lineage>
</organism>
<protein>
    <submittedName>
        <fullName evidence="6">2-hydroxyacyl-CoA dehydratase</fullName>
    </submittedName>
</protein>
<dbReference type="EMBL" id="DVJS01000226">
    <property type="protein sequence ID" value="HIS98105.1"/>
    <property type="molecule type" value="Genomic_DNA"/>
</dbReference>
<dbReference type="PANTHER" id="PTHR30548:SF5">
    <property type="entry name" value="SUBUNIT OF OXYGEN-SENSITIVE 2-HYDROXYISOCAPROYL-COA DEHYDRATASE"/>
    <property type="match status" value="1"/>
</dbReference>
<gene>
    <name evidence="6" type="ORF">IAD42_09030</name>
</gene>
<reference evidence="6" key="2">
    <citation type="journal article" date="2021" name="PeerJ">
        <title>Extensive microbial diversity within the chicken gut microbiome revealed by metagenomics and culture.</title>
        <authorList>
            <person name="Gilroy R."/>
            <person name="Ravi A."/>
            <person name="Getino M."/>
            <person name="Pursley I."/>
            <person name="Horton D.L."/>
            <person name="Alikhan N.F."/>
            <person name="Baker D."/>
            <person name="Gharbi K."/>
            <person name="Hall N."/>
            <person name="Watson M."/>
            <person name="Adriaenssens E.M."/>
            <person name="Foster-Nyarko E."/>
            <person name="Jarju S."/>
            <person name="Secka A."/>
            <person name="Antonio M."/>
            <person name="Oren A."/>
            <person name="Chaudhuri R.R."/>
            <person name="La Ragione R."/>
            <person name="Hildebrand F."/>
            <person name="Pallen M.J."/>
        </authorList>
    </citation>
    <scope>NUCLEOTIDE SEQUENCE</scope>
    <source>
        <strain evidence="6">ChiHecec3B27-6122</strain>
    </source>
</reference>
<accession>A0A9D1G604</accession>
<reference evidence="6" key="1">
    <citation type="submission" date="2020-10" db="EMBL/GenBank/DDBJ databases">
        <authorList>
            <person name="Gilroy R."/>
        </authorList>
    </citation>
    <scope>NUCLEOTIDE SEQUENCE</scope>
    <source>
        <strain evidence="6">ChiHecec3B27-6122</strain>
    </source>
</reference>
<dbReference type="GO" id="GO:0016836">
    <property type="term" value="F:hydro-lyase activity"/>
    <property type="evidence" value="ECO:0007669"/>
    <property type="project" value="UniProtKB-ARBA"/>
</dbReference>
<comment type="caution">
    <text evidence="6">The sequence shown here is derived from an EMBL/GenBank/DDBJ whole genome shotgun (WGS) entry which is preliminary data.</text>
</comment>
<keyword evidence="4" id="KW-0408">Iron</keyword>
<dbReference type="AlphaFoldDB" id="A0A9D1G604"/>